<name>A0A368Z189_9HYPH</name>
<reference evidence="1 2" key="1">
    <citation type="submission" date="2018-07" db="EMBL/GenBank/DDBJ databases">
        <title>Genomic Encyclopedia of Type Strains, Phase III (KMG-III): the genomes of soil and plant-associated and newly described type strains.</title>
        <authorList>
            <person name="Whitman W."/>
        </authorList>
    </citation>
    <scope>NUCLEOTIDE SEQUENCE [LARGE SCALE GENOMIC DNA]</scope>
    <source>
        <strain evidence="1 2">31-25a</strain>
    </source>
</reference>
<accession>A0A368Z189</accession>
<evidence type="ECO:0000313" key="1">
    <source>
        <dbReference type="EMBL" id="RCW86220.1"/>
    </source>
</evidence>
<dbReference type="Proteomes" id="UP000253324">
    <property type="component" value="Unassembled WGS sequence"/>
</dbReference>
<gene>
    <name evidence="1" type="ORF">C7476_102200</name>
</gene>
<dbReference type="EMBL" id="QPJM01000002">
    <property type="protein sequence ID" value="RCW86220.1"/>
    <property type="molecule type" value="Genomic_DNA"/>
</dbReference>
<proteinExistence type="predicted"/>
<dbReference type="AlphaFoldDB" id="A0A368Z189"/>
<sequence>MLYIFNRNNRVHISWNATEKRNAPSNNAKSGVASALSFIWTRSAG</sequence>
<evidence type="ECO:0000313" key="2">
    <source>
        <dbReference type="Proteomes" id="UP000253324"/>
    </source>
</evidence>
<organism evidence="1 2">
    <name type="scientific">Phyllobacterium bourgognense</name>
    <dbReference type="NCBI Taxonomy" id="314236"/>
    <lineage>
        <taxon>Bacteria</taxon>
        <taxon>Pseudomonadati</taxon>
        <taxon>Pseudomonadota</taxon>
        <taxon>Alphaproteobacteria</taxon>
        <taxon>Hyphomicrobiales</taxon>
        <taxon>Phyllobacteriaceae</taxon>
        <taxon>Phyllobacterium</taxon>
    </lineage>
</organism>
<protein>
    <submittedName>
        <fullName evidence="1">Uncharacterized protein</fullName>
    </submittedName>
</protein>
<comment type="caution">
    <text evidence="1">The sequence shown here is derived from an EMBL/GenBank/DDBJ whole genome shotgun (WGS) entry which is preliminary data.</text>
</comment>
<keyword evidence="2" id="KW-1185">Reference proteome</keyword>